<proteinExistence type="predicted"/>
<evidence type="ECO:0000313" key="1">
    <source>
        <dbReference type="EMBL" id="QHS81283.1"/>
    </source>
</evidence>
<accession>A0A6C0AP57</accession>
<protein>
    <submittedName>
        <fullName evidence="1">Uncharacterized protein</fullName>
    </submittedName>
</protein>
<sequence length="65" mass="7221">MTCPCSKMWGGSSYKATRKNKALVKRYKRGESIGFTATASLKAKGLIPRTSRKLRGKKVLGPKYK</sequence>
<dbReference type="EMBL" id="MN740732">
    <property type="protein sequence ID" value="QHS81283.1"/>
    <property type="molecule type" value="Genomic_DNA"/>
</dbReference>
<reference evidence="1" key="1">
    <citation type="journal article" date="2020" name="Nature">
        <title>Giant virus diversity and host interactions through global metagenomics.</title>
        <authorList>
            <person name="Schulz F."/>
            <person name="Roux S."/>
            <person name="Paez-Espino D."/>
            <person name="Jungbluth S."/>
            <person name="Walsh D.A."/>
            <person name="Denef V.J."/>
            <person name="McMahon K.D."/>
            <person name="Konstantinidis K.T."/>
            <person name="Eloe-Fadrosh E.A."/>
            <person name="Kyrpides N.C."/>
            <person name="Woyke T."/>
        </authorList>
    </citation>
    <scope>NUCLEOTIDE SEQUENCE</scope>
    <source>
        <strain evidence="1">GVMAG-S-1101161-73</strain>
    </source>
</reference>
<dbReference type="AlphaFoldDB" id="A0A6C0AP57"/>
<name>A0A6C0AP57_9ZZZZ</name>
<organism evidence="1">
    <name type="scientific">viral metagenome</name>
    <dbReference type="NCBI Taxonomy" id="1070528"/>
    <lineage>
        <taxon>unclassified sequences</taxon>
        <taxon>metagenomes</taxon>
        <taxon>organismal metagenomes</taxon>
    </lineage>
</organism>